<evidence type="ECO:0000256" key="1">
    <source>
        <dbReference type="SAM" id="MobiDB-lite"/>
    </source>
</evidence>
<proteinExistence type="predicted"/>
<dbReference type="Proteomes" id="UP000887574">
    <property type="component" value="Unplaced"/>
</dbReference>
<organism evidence="2 3">
    <name type="scientific">Ditylenchus dipsaci</name>
    <dbReference type="NCBI Taxonomy" id="166011"/>
    <lineage>
        <taxon>Eukaryota</taxon>
        <taxon>Metazoa</taxon>
        <taxon>Ecdysozoa</taxon>
        <taxon>Nematoda</taxon>
        <taxon>Chromadorea</taxon>
        <taxon>Rhabditida</taxon>
        <taxon>Tylenchina</taxon>
        <taxon>Tylenchomorpha</taxon>
        <taxon>Sphaerularioidea</taxon>
        <taxon>Anguinidae</taxon>
        <taxon>Anguininae</taxon>
        <taxon>Ditylenchus</taxon>
    </lineage>
</organism>
<protein>
    <submittedName>
        <fullName evidence="3">Uncharacterized protein</fullName>
    </submittedName>
</protein>
<evidence type="ECO:0000313" key="3">
    <source>
        <dbReference type="WBParaSite" id="jg2173"/>
    </source>
</evidence>
<keyword evidence="2" id="KW-1185">Reference proteome</keyword>
<name>A0A915DMU5_9BILA</name>
<evidence type="ECO:0000313" key="2">
    <source>
        <dbReference type="Proteomes" id="UP000887574"/>
    </source>
</evidence>
<dbReference type="WBParaSite" id="jg2173">
    <property type="protein sequence ID" value="jg2173"/>
    <property type="gene ID" value="jg2173"/>
</dbReference>
<feature type="compositionally biased region" description="Low complexity" evidence="1">
    <location>
        <begin position="147"/>
        <end position="175"/>
    </location>
</feature>
<sequence length="192" mass="22428">MMCYSSVPSPPSFFSVLQFFYRSIVDGKRSRGNSAKIGHSIMKLAKSKLDGRRGRCQPRLWYHPRIPGFLLKRCRRELKGLDEVEKRSLKGKMEASTHKQTMEQLRPLIRSSVKFTCSPENPNPFRSQMMSTYRCERLRRRFSLLDTSTRQSHTSTRQSHTYTRQSHTSTRQSHTSSRRVTLHSPEPSVCFQ</sequence>
<reference evidence="3" key="1">
    <citation type="submission" date="2022-11" db="UniProtKB">
        <authorList>
            <consortium name="WormBaseParasite"/>
        </authorList>
    </citation>
    <scope>IDENTIFICATION</scope>
</reference>
<accession>A0A915DMU5</accession>
<feature type="region of interest" description="Disordered" evidence="1">
    <location>
        <begin position="144"/>
        <end position="192"/>
    </location>
</feature>
<dbReference type="AlphaFoldDB" id="A0A915DMU5"/>